<gene>
    <name evidence="2" type="ORF">THAOC_06437</name>
</gene>
<organism evidence="2 3">
    <name type="scientific">Thalassiosira oceanica</name>
    <name type="common">Marine diatom</name>
    <dbReference type="NCBI Taxonomy" id="159749"/>
    <lineage>
        <taxon>Eukaryota</taxon>
        <taxon>Sar</taxon>
        <taxon>Stramenopiles</taxon>
        <taxon>Ochrophyta</taxon>
        <taxon>Bacillariophyta</taxon>
        <taxon>Coscinodiscophyceae</taxon>
        <taxon>Thalassiosirophycidae</taxon>
        <taxon>Thalassiosirales</taxon>
        <taxon>Thalassiosiraceae</taxon>
        <taxon>Thalassiosira</taxon>
    </lineage>
</organism>
<name>K0T4J7_THAOC</name>
<evidence type="ECO:0000313" key="2">
    <source>
        <dbReference type="EMBL" id="EJK72069.1"/>
    </source>
</evidence>
<feature type="region of interest" description="Disordered" evidence="1">
    <location>
        <begin position="1"/>
        <end position="115"/>
    </location>
</feature>
<dbReference type="Proteomes" id="UP000266841">
    <property type="component" value="Unassembled WGS sequence"/>
</dbReference>
<feature type="compositionally biased region" description="Polar residues" evidence="1">
    <location>
        <begin position="1"/>
        <end position="15"/>
    </location>
</feature>
<sequence>MFNQDALSPSASTFSRVGRRRMDTKAKPRLLLTSTQILHQAPRPARHDPNKVWTNASSSSSVPVGSIDKSPAPPRQRSFIDTPLRRPRSLPLPSVTPPASPGVLRRPGDDSPRAKLRISFDFGDEMLSEAQASGVIAATNMPHLLSRGDDESSASEEGS</sequence>
<proteinExistence type="predicted"/>
<dbReference type="AlphaFoldDB" id="K0T4J7"/>
<accession>K0T4J7</accession>
<comment type="caution">
    <text evidence="2">The sequence shown here is derived from an EMBL/GenBank/DDBJ whole genome shotgun (WGS) entry which is preliminary data.</text>
</comment>
<keyword evidence="3" id="KW-1185">Reference proteome</keyword>
<reference evidence="2 3" key="1">
    <citation type="journal article" date="2012" name="Genome Biol.">
        <title>Genome and low-iron response of an oceanic diatom adapted to chronic iron limitation.</title>
        <authorList>
            <person name="Lommer M."/>
            <person name="Specht M."/>
            <person name="Roy A.S."/>
            <person name="Kraemer L."/>
            <person name="Andreson R."/>
            <person name="Gutowska M.A."/>
            <person name="Wolf J."/>
            <person name="Bergner S.V."/>
            <person name="Schilhabel M.B."/>
            <person name="Klostermeier U.C."/>
            <person name="Beiko R.G."/>
            <person name="Rosenstiel P."/>
            <person name="Hippler M."/>
            <person name="Laroche J."/>
        </authorList>
    </citation>
    <scope>NUCLEOTIDE SEQUENCE [LARGE SCALE GENOMIC DNA]</scope>
    <source>
        <strain evidence="2 3">CCMP1005</strain>
    </source>
</reference>
<evidence type="ECO:0000313" key="3">
    <source>
        <dbReference type="Proteomes" id="UP000266841"/>
    </source>
</evidence>
<dbReference type="EMBL" id="AGNL01006404">
    <property type="protein sequence ID" value="EJK72069.1"/>
    <property type="molecule type" value="Genomic_DNA"/>
</dbReference>
<protein>
    <submittedName>
        <fullName evidence="2">Uncharacterized protein</fullName>
    </submittedName>
</protein>
<evidence type="ECO:0000256" key="1">
    <source>
        <dbReference type="SAM" id="MobiDB-lite"/>
    </source>
</evidence>